<keyword evidence="2" id="KW-1185">Reference proteome</keyword>
<dbReference type="HOGENOM" id="CLU_1635775_0_0_1"/>
<sequence length="162" mass="17601">MHLGVHAHLQCKCTGTKRFGARISADREPPGMLQVWFGAKIFADCKVSFSGYIVATWNATGVLYCKCTGKKGLVWTSPQIAKLFSGYNSVPSHATEIFSISLGLAKADGYNYMVIKGEGVPPACPEPGAYSSGMPNIQTLRKRTLWRSFSQVELKTPPTLGL</sequence>
<protein>
    <submittedName>
        <fullName evidence="1">Uncharacterized protein</fullName>
    </submittedName>
</protein>
<reference evidence="2" key="1">
    <citation type="journal article" date="2011" name="Proc. Natl. Acad. Sci. U.S.A.">
        <title>Obligate biotrophy features unraveled by the genomic analysis of rust fungi.</title>
        <authorList>
            <person name="Duplessis S."/>
            <person name="Cuomo C.A."/>
            <person name="Lin Y.-C."/>
            <person name="Aerts A."/>
            <person name="Tisserant E."/>
            <person name="Veneault-Fourrey C."/>
            <person name="Joly D.L."/>
            <person name="Hacquard S."/>
            <person name="Amselem J."/>
            <person name="Cantarel B.L."/>
            <person name="Chiu R."/>
            <person name="Coutinho P.M."/>
            <person name="Feau N."/>
            <person name="Field M."/>
            <person name="Frey P."/>
            <person name="Gelhaye E."/>
            <person name="Goldberg J."/>
            <person name="Grabherr M.G."/>
            <person name="Kodira C.D."/>
            <person name="Kohler A."/>
            <person name="Kuees U."/>
            <person name="Lindquist E.A."/>
            <person name="Lucas S.M."/>
            <person name="Mago R."/>
            <person name="Mauceli E."/>
            <person name="Morin E."/>
            <person name="Murat C."/>
            <person name="Pangilinan J.L."/>
            <person name="Park R."/>
            <person name="Pearson M."/>
            <person name="Quesneville H."/>
            <person name="Rouhier N."/>
            <person name="Sakthikumar S."/>
            <person name="Salamov A.A."/>
            <person name="Schmutz J."/>
            <person name="Selles B."/>
            <person name="Shapiro H."/>
            <person name="Tanguay P."/>
            <person name="Tuskan G.A."/>
            <person name="Henrissat B."/>
            <person name="Van de Peer Y."/>
            <person name="Rouze P."/>
            <person name="Ellis J.G."/>
            <person name="Dodds P.N."/>
            <person name="Schein J.E."/>
            <person name="Zhong S."/>
            <person name="Hamelin R.C."/>
            <person name="Grigoriev I.V."/>
            <person name="Szabo L.J."/>
            <person name="Martin F."/>
        </authorList>
    </citation>
    <scope>NUCLEOTIDE SEQUENCE [LARGE SCALE GENOMIC DNA]</scope>
    <source>
        <strain evidence="2">98AG31 / pathotype 3-4-7</strain>
    </source>
</reference>
<dbReference type="VEuPathDB" id="FungiDB:MELLADRAFT_112142"/>
<gene>
    <name evidence="1" type="ORF">MELLADRAFT_112142</name>
</gene>
<dbReference type="AlphaFoldDB" id="F4S5I7"/>
<evidence type="ECO:0000313" key="1">
    <source>
        <dbReference type="EMBL" id="EGG00031.1"/>
    </source>
</evidence>
<dbReference type="Proteomes" id="UP000001072">
    <property type="component" value="Unassembled WGS sequence"/>
</dbReference>
<evidence type="ECO:0000313" key="2">
    <source>
        <dbReference type="Proteomes" id="UP000001072"/>
    </source>
</evidence>
<organism evidence="2">
    <name type="scientific">Melampsora larici-populina (strain 98AG31 / pathotype 3-4-7)</name>
    <name type="common">Poplar leaf rust fungus</name>
    <dbReference type="NCBI Taxonomy" id="747676"/>
    <lineage>
        <taxon>Eukaryota</taxon>
        <taxon>Fungi</taxon>
        <taxon>Dikarya</taxon>
        <taxon>Basidiomycota</taxon>
        <taxon>Pucciniomycotina</taxon>
        <taxon>Pucciniomycetes</taxon>
        <taxon>Pucciniales</taxon>
        <taxon>Melampsoraceae</taxon>
        <taxon>Melampsora</taxon>
    </lineage>
</organism>
<proteinExistence type="predicted"/>
<dbReference type="InParanoid" id="F4S5I7"/>
<dbReference type="GeneID" id="18924579"/>
<accession>F4S5I7</accession>
<dbReference type="EMBL" id="GL883151">
    <property type="protein sequence ID" value="EGG00031.1"/>
    <property type="molecule type" value="Genomic_DNA"/>
</dbReference>
<name>F4S5I7_MELLP</name>
<dbReference type="KEGG" id="mlr:MELLADRAFT_112142"/>
<dbReference type="RefSeq" id="XP_007416629.1">
    <property type="nucleotide sequence ID" value="XM_007416567.1"/>
</dbReference>